<proteinExistence type="predicted"/>
<dbReference type="SUPFAM" id="SSF51182">
    <property type="entry name" value="RmlC-like cupins"/>
    <property type="match status" value="1"/>
</dbReference>
<comment type="caution">
    <text evidence="2">The sequence shown here is derived from an EMBL/GenBank/DDBJ whole genome shotgun (WGS) entry which is preliminary data.</text>
</comment>
<accession>A0ABS9IWB2</accession>
<dbReference type="InterPro" id="IPR047142">
    <property type="entry name" value="OryJ/VirC-like"/>
</dbReference>
<dbReference type="InterPro" id="IPR011051">
    <property type="entry name" value="RmlC_Cupin_sf"/>
</dbReference>
<feature type="domain" description="Cupin type-2" evidence="1">
    <location>
        <begin position="111"/>
        <end position="164"/>
    </location>
</feature>
<dbReference type="InterPro" id="IPR013096">
    <property type="entry name" value="Cupin_2"/>
</dbReference>
<protein>
    <recommendedName>
        <fullName evidence="1">Cupin type-2 domain-containing protein</fullName>
    </recommendedName>
</protein>
<dbReference type="RefSeq" id="WP_236999084.1">
    <property type="nucleotide sequence ID" value="NZ_JAKKOR010000011.1"/>
</dbReference>
<evidence type="ECO:0000313" key="3">
    <source>
        <dbReference type="Proteomes" id="UP001200110"/>
    </source>
</evidence>
<dbReference type="Proteomes" id="UP001200110">
    <property type="component" value="Unassembled WGS sequence"/>
</dbReference>
<dbReference type="EMBL" id="JAKKOR010000011">
    <property type="protein sequence ID" value="MCF8589862.1"/>
    <property type="molecule type" value="Genomic_DNA"/>
</dbReference>
<evidence type="ECO:0000313" key="2">
    <source>
        <dbReference type="EMBL" id="MCF8589862.1"/>
    </source>
</evidence>
<organism evidence="2 3">
    <name type="scientific">Gordonia liuliyuniae</name>
    <dbReference type="NCBI Taxonomy" id="2911517"/>
    <lineage>
        <taxon>Bacteria</taxon>
        <taxon>Bacillati</taxon>
        <taxon>Actinomycetota</taxon>
        <taxon>Actinomycetes</taxon>
        <taxon>Mycobacteriales</taxon>
        <taxon>Gordoniaceae</taxon>
        <taxon>Gordonia</taxon>
    </lineage>
</organism>
<dbReference type="Gene3D" id="2.60.120.10">
    <property type="entry name" value="Jelly Rolls"/>
    <property type="match status" value="1"/>
</dbReference>
<gene>
    <name evidence="2" type="ORF">L5G33_15500</name>
</gene>
<sequence>MNLTDVDQKARIVVTGYSDKGTSKVTSDTTGAIRYPSPNVTSTVLFEAESLPVIAGADLVQQQERYMPTREGVKVFLTSVAPDESWSADPDSYRETIQSAGLDDLDGRPPGFHQTPTVDIITVVSGEIYALLDEEEVLLTQGDTLVQRGTPHAWSNRSGQVAVISGVMVTAVDPAERN</sequence>
<name>A0ABS9IWB2_9ACTN</name>
<reference evidence="2 3" key="1">
    <citation type="submission" date="2022-01" db="EMBL/GenBank/DDBJ databases">
        <authorList>
            <person name="Huang Y."/>
        </authorList>
    </citation>
    <scope>NUCLEOTIDE SEQUENCE [LARGE SCALE GENOMIC DNA]</scope>
    <source>
        <strain evidence="2 3">HY366</strain>
    </source>
</reference>
<keyword evidence="3" id="KW-1185">Reference proteome</keyword>
<dbReference type="PANTHER" id="PTHR36156">
    <property type="entry name" value="SLR2101 PROTEIN"/>
    <property type="match status" value="1"/>
</dbReference>
<dbReference type="InterPro" id="IPR014710">
    <property type="entry name" value="RmlC-like_jellyroll"/>
</dbReference>
<evidence type="ECO:0000259" key="1">
    <source>
        <dbReference type="Pfam" id="PF07883"/>
    </source>
</evidence>
<dbReference type="Pfam" id="PF07883">
    <property type="entry name" value="Cupin_2"/>
    <property type="match status" value="1"/>
</dbReference>
<dbReference type="PANTHER" id="PTHR36156:SF2">
    <property type="entry name" value="CUPIN TYPE-2 DOMAIN-CONTAINING PROTEIN"/>
    <property type="match status" value="1"/>
</dbReference>